<dbReference type="EMBL" id="CAFBLQ010000004">
    <property type="protein sequence ID" value="CAB4857921.1"/>
    <property type="molecule type" value="Genomic_DNA"/>
</dbReference>
<sequence>MPPESRIVPRFAAEPPQDAPPHGRWAERLQTEFLAACLRIELGEVDRLGEVGELVWHPDRSWHGRTFLPATAPTESGLEVFGYVSYTLDSDGQPAAFHASADATSETAESNPDWSIDLCDEVVGAWRGELGNVAAMTLVWGRPTIPGGALVTAELAGLCVDQCTLADDRFTLLAPDDYRGDTLTVHLWDRGGRELAQESLYADEA</sequence>
<organism evidence="1">
    <name type="scientific">freshwater metagenome</name>
    <dbReference type="NCBI Taxonomy" id="449393"/>
    <lineage>
        <taxon>unclassified sequences</taxon>
        <taxon>metagenomes</taxon>
        <taxon>ecological metagenomes</taxon>
    </lineage>
</organism>
<accession>A0A6J7CJN7</accession>
<dbReference type="AlphaFoldDB" id="A0A6J7CJN7"/>
<protein>
    <submittedName>
        <fullName evidence="1">Unannotated protein</fullName>
    </submittedName>
</protein>
<evidence type="ECO:0000313" key="1">
    <source>
        <dbReference type="EMBL" id="CAB4857921.1"/>
    </source>
</evidence>
<proteinExistence type="predicted"/>
<gene>
    <name evidence="1" type="ORF">UFOPK3423_00074</name>
</gene>
<name>A0A6J7CJN7_9ZZZZ</name>
<reference evidence="1" key="1">
    <citation type="submission" date="2020-05" db="EMBL/GenBank/DDBJ databases">
        <authorList>
            <person name="Chiriac C."/>
            <person name="Salcher M."/>
            <person name="Ghai R."/>
            <person name="Kavagutti S V."/>
        </authorList>
    </citation>
    <scope>NUCLEOTIDE SEQUENCE</scope>
</reference>